<evidence type="ECO:0000256" key="1">
    <source>
        <dbReference type="ARBA" id="ARBA00022737"/>
    </source>
</evidence>
<evidence type="ECO:0000313" key="4">
    <source>
        <dbReference type="EMBL" id="EGH23712.1"/>
    </source>
</evidence>
<dbReference type="InterPro" id="IPR011990">
    <property type="entry name" value="TPR-like_helical_dom_sf"/>
</dbReference>
<dbReference type="InterPro" id="IPR019734">
    <property type="entry name" value="TPR_rpt"/>
</dbReference>
<dbReference type="Pfam" id="PF07719">
    <property type="entry name" value="TPR_2"/>
    <property type="match status" value="1"/>
</dbReference>
<keyword evidence="2 3" id="KW-0802">TPR repeat</keyword>
<evidence type="ECO:0000256" key="2">
    <source>
        <dbReference type="ARBA" id="ARBA00022803"/>
    </source>
</evidence>
<dbReference type="EMBL" id="AEAG01000794">
    <property type="protein sequence ID" value="EGH23712.1"/>
    <property type="molecule type" value="Genomic_DNA"/>
</dbReference>
<dbReference type="PROSITE" id="PS50005">
    <property type="entry name" value="TPR"/>
    <property type="match status" value="1"/>
</dbReference>
<evidence type="ECO:0008006" key="6">
    <source>
        <dbReference type="Google" id="ProtNLM"/>
    </source>
</evidence>
<reference evidence="4 5" key="1">
    <citation type="journal article" date="2011" name="PLoS Pathog.">
        <title>Dynamic evolution of pathogenicity revealed by sequencing and comparative genomics of 19 Pseudomonas syringae isolates.</title>
        <authorList>
            <person name="Baltrus D.A."/>
            <person name="Nishimura M.T."/>
            <person name="Romanchuk A."/>
            <person name="Chang J.H."/>
            <person name="Mukhtar M.S."/>
            <person name="Cherkis K."/>
            <person name="Roach J."/>
            <person name="Grant S.R."/>
            <person name="Jones C.D."/>
            <person name="Dangl J.L."/>
        </authorList>
    </citation>
    <scope>NUCLEOTIDE SEQUENCE [LARGE SCALE GENOMIC DNA]</scope>
    <source>
        <strain evidence="4 5">301020</strain>
    </source>
</reference>
<keyword evidence="1" id="KW-0677">Repeat</keyword>
<gene>
    <name evidence="4" type="ORF">PSYMO_20543</name>
</gene>
<comment type="caution">
    <text evidence="4">The sequence shown here is derived from an EMBL/GenBank/DDBJ whole genome shotgun (WGS) entry which is preliminary data.</text>
</comment>
<dbReference type="Gene3D" id="1.25.40.10">
    <property type="entry name" value="Tetratricopeptide repeat domain"/>
    <property type="match status" value="1"/>
</dbReference>
<dbReference type="Proteomes" id="UP000003465">
    <property type="component" value="Unassembled WGS sequence"/>
</dbReference>
<name>A0A656GD62_PSEA0</name>
<proteinExistence type="predicted"/>
<dbReference type="AlphaFoldDB" id="A0A656GD62"/>
<evidence type="ECO:0000313" key="5">
    <source>
        <dbReference type="Proteomes" id="UP000003465"/>
    </source>
</evidence>
<dbReference type="SMART" id="SM00028">
    <property type="entry name" value="TPR"/>
    <property type="match status" value="1"/>
</dbReference>
<feature type="repeat" description="TPR" evidence="3">
    <location>
        <begin position="97"/>
        <end position="130"/>
    </location>
</feature>
<sequence length="144" mass="15263">AVTPARACERFGFDETALQLVARVAGGGEYRYGTDGALLDESAADDALLASTNYSDVILTAESMLKRKPAVAELESILAALIRARGLGADGNPAWKPTALKVQGLAHEALGQASEAIGCYEEALRLNPKIGIKRKLDSLLKRKP</sequence>
<protein>
    <recommendedName>
        <fullName evidence="6">Tetratricopeptide repeat protein</fullName>
    </recommendedName>
</protein>
<dbReference type="SUPFAM" id="SSF48452">
    <property type="entry name" value="TPR-like"/>
    <property type="match status" value="1"/>
</dbReference>
<accession>A0A656GD62</accession>
<organism evidence="4 5">
    <name type="scientific">Pseudomonas amygdali pv. mori str. 301020</name>
    <dbReference type="NCBI Taxonomy" id="629261"/>
    <lineage>
        <taxon>Bacteria</taxon>
        <taxon>Pseudomonadati</taxon>
        <taxon>Pseudomonadota</taxon>
        <taxon>Gammaproteobacteria</taxon>
        <taxon>Pseudomonadales</taxon>
        <taxon>Pseudomonadaceae</taxon>
        <taxon>Pseudomonas</taxon>
        <taxon>Pseudomonas amygdali</taxon>
    </lineage>
</organism>
<feature type="non-terminal residue" evidence="4">
    <location>
        <position position="1"/>
    </location>
</feature>
<dbReference type="InterPro" id="IPR013105">
    <property type="entry name" value="TPR_2"/>
</dbReference>
<evidence type="ECO:0000256" key="3">
    <source>
        <dbReference type="PROSITE-ProRule" id="PRU00339"/>
    </source>
</evidence>